<evidence type="ECO:0000313" key="2">
    <source>
        <dbReference type="EMBL" id="KAH6876375.1"/>
    </source>
</evidence>
<evidence type="ECO:0000313" key="3">
    <source>
        <dbReference type="Proteomes" id="UP000777438"/>
    </source>
</evidence>
<dbReference type="Pfam" id="PF20236">
    <property type="entry name" value="DUF6593"/>
    <property type="match status" value="1"/>
</dbReference>
<evidence type="ECO:0000259" key="1">
    <source>
        <dbReference type="Pfam" id="PF20236"/>
    </source>
</evidence>
<dbReference type="Proteomes" id="UP000777438">
    <property type="component" value="Unassembled WGS sequence"/>
</dbReference>
<organism evidence="2 3">
    <name type="scientific">Thelonectria olida</name>
    <dbReference type="NCBI Taxonomy" id="1576542"/>
    <lineage>
        <taxon>Eukaryota</taxon>
        <taxon>Fungi</taxon>
        <taxon>Dikarya</taxon>
        <taxon>Ascomycota</taxon>
        <taxon>Pezizomycotina</taxon>
        <taxon>Sordariomycetes</taxon>
        <taxon>Hypocreomycetidae</taxon>
        <taxon>Hypocreales</taxon>
        <taxon>Nectriaceae</taxon>
        <taxon>Thelonectria</taxon>
    </lineage>
</organism>
<sequence>MTNVPPSGPQTLLIRPSSQNPDFLFVHPDGIPIEAPPMYTIQVNKYQKPHVTVSRGYMSQESIIGYVTMHTFSSTTDISVRGQSMPMKESSLSGYYTLNLPTMGKFKWKPNPFTMSSPELVDSMDQKLAKLSSVSLTAIGQKKLEIMVPVADYFLDFIVVTAYAVRMSLKANKEIASEVGQAVAGI</sequence>
<keyword evidence="3" id="KW-1185">Reference proteome</keyword>
<name>A0A9P8VSE9_9HYPO</name>
<feature type="domain" description="DUF6593" evidence="1">
    <location>
        <begin position="37"/>
        <end position="163"/>
    </location>
</feature>
<comment type="caution">
    <text evidence="2">The sequence shown here is derived from an EMBL/GenBank/DDBJ whole genome shotgun (WGS) entry which is preliminary data.</text>
</comment>
<reference evidence="2 3" key="1">
    <citation type="journal article" date="2021" name="Nat. Commun.">
        <title>Genetic determinants of endophytism in the Arabidopsis root mycobiome.</title>
        <authorList>
            <person name="Mesny F."/>
            <person name="Miyauchi S."/>
            <person name="Thiergart T."/>
            <person name="Pickel B."/>
            <person name="Atanasova L."/>
            <person name="Karlsson M."/>
            <person name="Huettel B."/>
            <person name="Barry K.W."/>
            <person name="Haridas S."/>
            <person name="Chen C."/>
            <person name="Bauer D."/>
            <person name="Andreopoulos W."/>
            <person name="Pangilinan J."/>
            <person name="LaButti K."/>
            <person name="Riley R."/>
            <person name="Lipzen A."/>
            <person name="Clum A."/>
            <person name="Drula E."/>
            <person name="Henrissat B."/>
            <person name="Kohler A."/>
            <person name="Grigoriev I.V."/>
            <person name="Martin F.M."/>
            <person name="Hacquard S."/>
        </authorList>
    </citation>
    <scope>NUCLEOTIDE SEQUENCE [LARGE SCALE GENOMIC DNA]</scope>
    <source>
        <strain evidence="2 3">MPI-CAGE-CH-0241</strain>
    </source>
</reference>
<gene>
    <name evidence="2" type="ORF">B0T10DRAFT_497909</name>
</gene>
<protein>
    <recommendedName>
        <fullName evidence="1">DUF6593 domain-containing protein</fullName>
    </recommendedName>
</protein>
<proteinExistence type="predicted"/>
<dbReference type="AlphaFoldDB" id="A0A9P8VSE9"/>
<accession>A0A9P8VSE9</accession>
<dbReference type="EMBL" id="JAGPYM010000035">
    <property type="protein sequence ID" value="KAH6876375.1"/>
    <property type="molecule type" value="Genomic_DNA"/>
</dbReference>
<dbReference type="OrthoDB" id="4725912at2759"/>
<dbReference type="InterPro" id="IPR046528">
    <property type="entry name" value="DUF6593"/>
</dbReference>